<evidence type="ECO:0008006" key="3">
    <source>
        <dbReference type="Google" id="ProtNLM"/>
    </source>
</evidence>
<name>A0A6F9EEF8_9BACL</name>
<gene>
    <name evidence="1" type="ORF">COOX1_3021</name>
</gene>
<reference evidence="1 2" key="1">
    <citation type="submission" date="2020-04" db="EMBL/GenBank/DDBJ databases">
        <authorList>
            <person name="Hogendoorn C."/>
        </authorList>
    </citation>
    <scope>NUCLEOTIDE SEQUENCE [LARGE SCALE GENOMIC DNA]</scope>
    <source>
        <strain evidence="1">COOX1</strain>
    </source>
</reference>
<evidence type="ECO:0000313" key="2">
    <source>
        <dbReference type="Proteomes" id="UP000502196"/>
    </source>
</evidence>
<protein>
    <recommendedName>
        <fullName evidence="3">CRISPR-associated protein</fullName>
    </recommendedName>
</protein>
<dbReference type="EMBL" id="LR792683">
    <property type="protein sequence ID" value="CAB3395658.1"/>
    <property type="molecule type" value="Genomic_DNA"/>
</dbReference>
<proteinExistence type="predicted"/>
<dbReference type="AlphaFoldDB" id="A0A6F9EEF8"/>
<dbReference type="Proteomes" id="UP000502196">
    <property type="component" value="Chromosome"/>
</dbReference>
<dbReference type="InterPro" id="IPR049811">
    <property type="entry name" value="MJ1673-like_dom"/>
</dbReference>
<dbReference type="NCBIfam" id="NF040559">
    <property type="entry name" value="CAS_Csx20"/>
    <property type="match status" value="1"/>
</dbReference>
<accession>A0A6F9EEF8</accession>
<evidence type="ECO:0000313" key="1">
    <source>
        <dbReference type="EMBL" id="CAB3395658.1"/>
    </source>
</evidence>
<organism evidence="1 2">
    <name type="scientific">Kyrpidia spormannii</name>
    <dbReference type="NCBI Taxonomy" id="2055160"/>
    <lineage>
        <taxon>Bacteria</taxon>
        <taxon>Bacillati</taxon>
        <taxon>Bacillota</taxon>
        <taxon>Bacilli</taxon>
        <taxon>Bacillales</taxon>
        <taxon>Alicyclobacillaceae</taxon>
        <taxon>Kyrpidia</taxon>
    </lineage>
</organism>
<sequence length="142" mass="16346">MSVRTMVLLFSHSLMSEQEEEARERWRVGRFAALPAELQERWSQIPPEGPFPADWLDPIWNWIEQETVPGDLVLVHGESGAILLAVAWCRRHGRIPLYATTRREYTSVPRSDGGVENRHVFRHVQFREYPSLPDDAGTPPSD</sequence>